<dbReference type="EMBL" id="BARS01037578">
    <property type="protein sequence ID" value="GAG14369.1"/>
    <property type="molecule type" value="Genomic_DNA"/>
</dbReference>
<protein>
    <submittedName>
        <fullName evidence="1">Uncharacterized protein</fullName>
    </submittedName>
</protein>
<name>X0V883_9ZZZZ</name>
<sequence>TIEHKLDVEEINKPDYQTKQSHIGTKGFFNKAKYLLLVPLIVATIACIGDYEKELLNKEHIQIRSNSDCSKIMMKKIDSKKREKRTFILSGPPVEDFLDVVAAKLKLEEYIYNPKGCRGTKKYDEREDSIEGYVLREKEPEAQKLFRNNYDHMVKYLKR</sequence>
<dbReference type="AlphaFoldDB" id="X0V883"/>
<feature type="non-terminal residue" evidence="1">
    <location>
        <position position="1"/>
    </location>
</feature>
<accession>X0V883</accession>
<reference evidence="1" key="1">
    <citation type="journal article" date="2014" name="Front. Microbiol.">
        <title>High frequency of phylogenetically diverse reductive dehalogenase-homologous genes in deep subseafloor sedimentary metagenomes.</title>
        <authorList>
            <person name="Kawai M."/>
            <person name="Futagami T."/>
            <person name="Toyoda A."/>
            <person name="Takaki Y."/>
            <person name="Nishi S."/>
            <person name="Hori S."/>
            <person name="Arai W."/>
            <person name="Tsubouchi T."/>
            <person name="Morono Y."/>
            <person name="Uchiyama I."/>
            <person name="Ito T."/>
            <person name="Fujiyama A."/>
            <person name="Inagaki F."/>
            <person name="Takami H."/>
        </authorList>
    </citation>
    <scope>NUCLEOTIDE SEQUENCE</scope>
    <source>
        <strain evidence="1">Expedition CK06-06</strain>
    </source>
</reference>
<organism evidence="1">
    <name type="scientific">marine sediment metagenome</name>
    <dbReference type="NCBI Taxonomy" id="412755"/>
    <lineage>
        <taxon>unclassified sequences</taxon>
        <taxon>metagenomes</taxon>
        <taxon>ecological metagenomes</taxon>
    </lineage>
</organism>
<evidence type="ECO:0000313" key="1">
    <source>
        <dbReference type="EMBL" id="GAG14369.1"/>
    </source>
</evidence>
<proteinExistence type="predicted"/>
<gene>
    <name evidence="1" type="ORF">S01H1_57609</name>
</gene>
<comment type="caution">
    <text evidence="1">The sequence shown here is derived from an EMBL/GenBank/DDBJ whole genome shotgun (WGS) entry which is preliminary data.</text>
</comment>